<evidence type="ECO:0000313" key="2">
    <source>
        <dbReference type="EMBL" id="OQD82207.1"/>
    </source>
</evidence>
<dbReference type="EMBL" id="MDYN01000023">
    <property type="protein sequence ID" value="OQD82207.1"/>
    <property type="molecule type" value="Genomic_DNA"/>
</dbReference>
<feature type="compositionally biased region" description="Basic and acidic residues" evidence="1">
    <location>
        <begin position="119"/>
        <end position="136"/>
    </location>
</feature>
<gene>
    <name evidence="2" type="ORF">PENANT_c023G01171</name>
</gene>
<comment type="caution">
    <text evidence="2">The sequence shown here is derived from an EMBL/GenBank/DDBJ whole genome shotgun (WGS) entry which is preliminary data.</text>
</comment>
<name>A0A1V6PZJ3_9EURO</name>
<protein>
    <recommendedName>
        <fullName evidence="4">rRNA-processing protein FYV7</fullName>
    </recommendedName>
</protein>
<organism evidence="2 3">
    <name type="scientific">Penicillium antarcticum</name>
    <dbReference type="NCBI Taxonomy" id="416450"/>
    <lineage>
        <taxon>Eukaryota</taxon>
        <taxon>Fungi</taxon>
        <taxon>Dikarya</taxon>
        <taxon>Ascomycota</taxon>
        <taxon>Pezizomycotina</taxon>
        <taxon>Eurotiomycetes</taxon>
        <taxon>Eurotiomycetidae</taxon>
        <taxon>Eurotiales</taxon>
        <taxon>Aspergillaceae</taxon>
        <taxon>Penicillium</taxon>
    </lineage>
</organism>
<sequence>MAPKRTHDGDSAPATKAEPAIKKRKGFSVGPANLPDGTYRRKTQKLKNDLIQKAKVKKAYAKIKAQEEAIAPKKSVYDTYVDEDAETEKKDEPAAKDATTLELHPDRIAMLNEPEPEAAPERAPRPERRPRGEGRRERRPKPSAFSKEIEIAEARKRAAEKREKDREAKQKEREAMLRAKRPDQFGKRRLGRESNALLSRVQRMVGQN</sequence>
<dbReference type="PANTHER" id="PTHR41805">
    <property type="entry name" value="EXPRESSED PROTEIN"/>
    <property type="match status" value="1"/>
</dbReference>
<accession>A0A1V6PZJ3</accession>
<proteinExistence type="predicted"/>
<feature type="region of interest" description="Disordered" evidence="1">
    <location>
        <begin position="1"/>
        <end position="46"/>
    </location>
</feature>
<reference evidence="3" key="1">
    <citation type="journal article" date="2017" name="Nat. Microbiol.">
        <title>Global analysis of biosynthetic gene clusters reveals vast potential of secondary metabolite production in Penicillium species.</title>
        <authorList>
            <person name="Nielsen J.C."/>
            <person name="Grijseels S."/>
            <person name="Prigent S."/>
            <person name="Ji B."/>
            <person name="Dainat J."/>
            <person name="Nielsen K.F."/>
            <person name="Frisvad J.C."/>
            <person name="Workman M."/>
            <person name="Nielsen J."/>
        </authorList>
    </citation>
    <scope>NUCLEOTIDE SEQUENCE [LARGE SCALE GENOMIC DNA]</scope>
    <source>
        <strain evidence="3">IBT 31811</strain>
    </source>
</reference>
<feature type="compositionally biased region" description="Basic and acidic residues" evidence="1">
    <location>
        <begin position="1"/>
        <end position="10"/>
    </location>
</feature>
<evidence type="ECO:0000256" key="1">
    <source>
        <dbReference type="SAM" id="MobiDB-lite"/>
    </source>
</evidence>
<dbReference type="Proteomes" id="UP000191672">
    <property type="component" value="Unassembled WGS sequence"/>
</dbReference>
<evidence type="ECO:0008006" key="4">
    <source>
        <dbReference type="Google" id="ProtNLM"/>
    </source>
</evidence>
<dbReference type="AlphaFoldDB" id="A0A1V6PZJ3"/>
<evidence type="ECO:0000313" key="3">
    <source>
        <dbReference type="Proteomes" id="UP000191672"/>
    </source>
</evidence>
<dbReference type="PANTHER" id="PTHR41805:SF1">
    <property type="entry name" value="RRNA-PROCESSING PROTEIN FYV7"/>
    <property type="match status" value="1"/>
</dbReference>
<keyword evidence="3" id="KW-1185">Reference proteome</keyword>
<feature type="region of interest" description="Disordered" evidence="1">
    <location>
        <begin position="65"/>
        <end position="208"/>
    </location>
</feature>
<feature type="compositionally biased region" description="Basic and acidic residues" evidence="1">
    <location>
        <begin position="147"/>
        <end position="186"/>
    </location>
</feature>